<feature type="transmembrane region" description="Helical" evidence="2">
    <location>
        <begin position="81"/>
        <end position="108"/>
    </location>
</feature>
<feature type="region of interest" description="Disordered" evidence="1">
    <location>
        <begin position="219"/>
        <end position="241"/>
    </location>
</feature>
<reference evidence="4" key="1">
    <citation type="submission" date="2018-09" db="EMBL/GenBank/DDBJ databases">
        <authorList>
            <person name="Kim I."/>
        </authorList>
    </citation>
    <scope>NUCLEOTIDE SEQUENCE [LARGE SCALE GENOMIC DNA]</scope>
    <source>
        <strain evidence="4">DD4a</strain>
    </source>
</reference>
<dbReference type="Gene3D" id="3.40.1690.10">
    <property type="entry name" value="secretion proteins EscU"/>
    <property type="match status" value="1"/>
</dbReference>
<name>A0A3A1U5L1_9MICO</name>
<feature type="compositionally biased region" description="Basic and acidic residues" evidence="1">
    <location>
        <begin position="221"/>
        <end position="236"/>
    </location>
</feature>
<dbReference type="OrthoDB" id="9807950at2"/>
<feature type="region of interest" description="Disordered" evidence="1">
    <location>
        <begin position="1"/>
        <end position="31"/>
    </location>
</feature>
<evidence type="ECO:0000256" key="1">
    <source>
        <dbReference type="SAM" id="MobiDB-lite"/>
    </source>
</evidence>
<dbReference type="SUPFAM" id="SSF160544">
    <property type="entry name" value="EscU C-terminal domain-like"/>
    <property type="match status" value="1"/>
</dbReference>
<sequence length="359" mass="38024">MPDQPSGERTEKATPKRLEESRREGRIQRSRDMPSWLSMGAAALTLPMVLGNGTAAVRTLVLDLRDVIAEPTAERAQAMFLGAFGVLPGVLAPILAASVVGAIVGSLASGGIHMKRFKPHFEQLDLVKGAGRLVGRQALWEGAKALLKTGVVGIAVWVAIQGALPLLSASGALPVSAVLSTASGVVVAILQTAIVAGIVLGAVDLLVVVRRNRQHTMMTKQEIKDESKSTEGDPHVRAQRRSRAMQISRNRMMAAIGGADVVMLNPTHVAVALKYEPGKSAPRVVAKGAGEVAARIRERAAEHRVPMVQDVPLARALYSACEIGQEIPEELYGAVARVLAFVMSLKRRGAALGVHRLAS</sequence>
<dbReference type="Gene3D" id="6.10.250.2080">
    <property type="match status" value="1"/>
</dbReference>
<feature type="transmembrane region" description="Helical" evidence="2">
    <location>
        <begin position="145"/>
        <end position="164"/>
    </location>
</feature>
<dbReference type="PANTHER" id="PTHR30531">
    <property type="entry name" value="FLAGELLAR BIOSYNTHETIC PROTEIN FLHB"/>
    <property type="match status" value="1"/>
</dbReference>
<dbReference type="AlphaFoldDB" id="A0A3A1U5L1"/>
<dbReference type="PANTHER" id="PTHR30531:SF12">
    <property type="entry name" value="FLAGELLAR BIOSYNTHETIC PROTEIN FLHB"/>
    <property type="match status" value="1"/>
</dbReference>
<comment type="caution">
    <text evidence="3">The sequence shown here is derived from an EMBL/GenBank/DDBJ whole genome shotgun (WGS) entry which is preliminary data.</text>
</comment>
<feature type="transmembrane region" description="Helical" evidence="2">
    <location>
        <begin position="184"/>
        <end position="209"/>
    </location>
</feature>
<dbReference type="Proteomes" id="UP000265742">
    <property type="component" value="Unassembled WGS sequence"/>
</dbReference>
<keyword evidence="2" id="KW-0812">Transmembrane</keyword>
<feature type="transmembrane region" description="Helical" evidence="2">
    <location>
        <begin position="36"/>
        <end position="61"/>
    </location>
</feature>
<keyword evidence="4" id="KW-1185">Reference proteome</keyword>
<evidence type="ECO:0000313" key="3">
    <source>
        <dbReference type="EMBL" id="RIX30298.1"/>
    </source>
</evidence>
<dbReference type="EMBL" id="QXTG01000001">
    <property type="protein sequence ID" value="RIX30298.1"/>
    <property type="molecule type" value="Genomic_DNA"/>
</dbReference>
<keyword evidence="2" id="KW-0472">Membrane</keyword>
<dbReference type="InterPro" id="IPR029025">
    <property type="entry name" value="T3SS_substrate_exporter_C"/>
</dbReference>
<accession>A0A3A1U5L1</accession>
<organism evidence="3 4">
    <name type="scientific">Amnibacterium setariae</name>
    <dbReference type="NCBI Taxonomy" id="2306585"/>
    <lineage>
        <taxon>Bacteria</taxon>
        <taxon>Bacillati</taxon>
        <taxon>Actinomycetota</taxon>
        <taxon>Actinomycetes</taxon>
        <taxon>Micrococcales</taxon>
        <taxon>Microbacteriaceae</taxon>
        <taxon>Amnibacterium</taxon>
    </lineage>
</organism>
<gene>
    <name evidence="3" type="ORF">D1781_02335</name>
</gene>
<dbReference type="InterPro" id="IPR006135">
    <property type="entry name" value="T3SS_substrate_exporter"/>
</dbReference>
<proteinExistence type="predicted"/>
<evidence type="ECO:0000256" key="2">
    <source>
        <dbReference type="SAM" id="Phobius"/>
    </source>
</evidence>
<dbReference type="PRINTS" id="PR00950">
    <property type="entry name" value="TYPE3IMSPROT"/>
</dbReference>
<evidence type="ECO:0000313" key="4">
    <source>
        <dbReference type="Proteomes" id="UP000265742"/>
    </source>
</evidence>
<dbReference type="Pfam" id="PF01312">
    <property type="entry name" value="Bac_export_2"/>
    <property type="match status" value="1"/>
</dbReference>
<dbReference type="GO" id="GO:0009306">
    <property type="term" value="P:protein secretion"/>
    <property type="evidence" value="ECO:0007669"/>
    <property type="project" value="InterPro"/>
</dbReference>
<dbReference type="RefSeq" id="WP_119480661.1">
    <property type="nucleotide sequence ID" value="NZ_QXTG01000001.1"/>
</dbReference>
<keyword evidence="2" id="KW-1133">Transmembrane helix</keyword>
<protein>
    <submittedName>
        <fullName evidence="3">EscU/YscU/HrcU family type III secretion system export apparatus switch protein</fullName>
    </submittedName>
</protein>
<dbReference type="GO" id="GO:0005886">
    <property type="term" value="C:plasma membrane"/>
    <property type="evidence" value="ECO:0007669"/>
    <property type="project" value="TreeGrafter"/>
</dbReference>